<dbReference type="Proteomes" id="UP000198287">
    <property type="component" value="Unassembled WGS sequence"/>
</dbReference>
<proteinExistence type="predicted"/>
<sequence>MFVSILEYLPFLRSAMWLLSLSGGHSFFWNSDTKRFQLRELKSYSAFASISACAMIFVTVTMRIGAVLVGAGAIIHHITSLLIYIGTTTAYFMGIVAFLRADEIVVCFNSLIQIEEKVKAEDPGAAPVIKFTKKNLRNLSSTAWSLNKLILADLKHGEPGRLIIMSSSFCQVVFPLLILFFLLESPCSSQVFLRSTLADCQNHGFESLPATLAPIIVLLDVYYIFCTWGQGCIGIGSVFYLTALCIRDQLKRIRTTARAIPDMDHAIQNIRSYKEIQLLERQFNNINRGGNLILVMTDMTFLGVTSLYSTIALHDVVSAPILALSIIMAVETVLLAQMFMYGAAADLHTFSEGVKKCWKYNRAFQRNKYLKKLTGSCIEMKTQVGNSGNYVDKTTPLSASQMTVEQTASLLLMTGKKT</sequence>
<keyword evidence="1" id="KW-0472">Membrane</keyword>
<dbReference type="AlphaFoldDB" id="A0A226DGF2"/>
<gene>
    <name evidence="2" type="ORF">Fcan01_20460</name>
</gene>
<keyword evidence="1" id="KW-0812">Transmembrane</keyword>
<reference evidence="2 3" key="1">
    <citation type="submission" date="2015-12" db="EMBL/GenBank/DDBJ databases">
        <title>The genome of Folsomia candida.</title>
        <authorList>
            <person name="Faddeeva A."/>
            <person name="Derks M.F."/>
            <person name="Anvar Y."/>
            <person name="Smit S."/>
            <person name="Van Straalen N."/>
            <person name="Roelofs D."/>
        </authorList>
    </citation>
    <scope>NUCLEOTIDE SEQUENCE [LARGE SCALE GENOMIC DNA]</scope>
    <source>
        <strain evidence="2 3">VU population</strain>
        <tissue evidence="2">Whole body</tissue>
    </source>
</reference>
<feature type="transmembrane region" description="Helical" evidence="1">
    <location>
        <begin position="12"/>
        <end position="29"/>
    </location>
</feature>
<accession>A0A226DGF2</accession>
<feature type="transmembrane region" description="Helical" evidence="1">
    <location>
        <begin position="81"/>
        <end position="99"/>
    </location>
</feature>
<evidence type="ECO:0000313" key="2">
    <source>
        <dbReference type="EMBL" id="OXA44612.1"/>
    </source>
</evidence>
<keyword evidence="1" id="KW-1133">Transmembrane helix</keyword>
<feature type="transmembrane region" description="Helical" evidence="1">
    <location>
        <begin position="50"/>
        <end position="75"/>
    </location>
</feature>
<dbReference type="EMBL" id="LNIX01000019">
    <property type="protein sequence ID" value="OXA44612.1"/>
    <property type="molecule type" value="Genomic_DNA"/>
</dbReference>
<evidence type="ECO:0008006" key="4">
    <source>
        <dbReference type="Google" id="ProtNLM"/>
    </source>
</evidence>
<protein>
    <recommendedName>
        <fullName evidence="4">Odorant receptor</fullName>
    </recommendedName>
</protein>
<organism evidence="2 3">
    <name type="scientific">Folsomia candida</name>
    <name type="common">Springtail</name>
    <dbReference type="NCBI Taxonomy" id="158441"/>
    <lineage>
        <taxon>Eukaryota</taxon>
        <taxon>Metazoa</taxon>
        <taxon>Ecdysozoa</taxon>
        <taxon>Arthropoda</taxon>
        <taxon>Hexapoda</taxon>
        <taxon>Collembola</taxon>
        <taxon>Entomobryomorpha</taxon>
        <taxon>Isotomoidea</taxon>
        <taxon>Isotomidae</taxon>
        <taxon>Proisotominae</taxon>
        <taxon>Folsomia</taxon>
    </lineage>
</organism>
<feature type="transmembrane region" description="Helical" evidence="1">
    <location>
        <begin position="317"/>
        <end position="336"/>
    </location>
</feature>
<feature type="transmembrane region" description="Helical" evidence="1">
    <location>
        <begin position="221"/>
        <end position="246"/>
    </location>
</feature>
<name>A0A226DGF2_FOLCA</name>
<comment type="caution">
    <text evidence="2">The sequence shown here is derived from an EMBL/GenBank/DDBJ whole genome shotgun (WGS) entry which is preliminary data.</text>
</comment>
<feature type="transmembrane region" description="Helical" evidence="1">
    <location>
        <begin position="162"/>
        <end position="183"/>
    </location>
</feature>
<keyword evidence="3" id="KW-1185">Reference proteome</keyword>
<evidence type="ECO:0000256" key="1">
    <source>
        <dbReference type="SAM" id="Phobius"/>
    </source>
</evidence>
<feature type="transmembrane region" description="Helical" evidence="1">
    <location>
        <begin position="291"/>
        <end position="311"/>
    </location>
</feature>
<evidence type="ECO:0000313" key="3">
    <source>
        <dbReference type="Proteomes" id="UP000198287"/>
    </source>
</evidence>